<feature type="binding site" evidence="4">
    <location>
        <position position="111"/>
    </location>
    <ligand>
        <name>pyridoxal 5'-phosphate</name>
        <dbReference type="ChEBI" id="CHEBI:597326"/>
    </ligand>
</feature>
<dbReference type="HAMAP" id="MF_01970">
    <property type="entry name" value="Kynureninase"/>
    <property type="match status" value="1"/>
</dbReference>
<dbReference type="Gene3D" id="3.40.640.10">
    <property type="entry name" value="Type I PLP-dependent aspartate aminotransferase-like (Major domain)"/>
    <property type="match status" value="1"/>
</dbReference>
<comment type="subunit">
    <text evidence="4 6">Homodimer.</text>
</comment>
<feature type="binding site" evidence="4">
    <location>
        <position position="291"/>
    </location>
    <ligand>
        <name>pyridoxal 5'-phosphate</name>
        <dbReference type="ChEBI" id="CHEBI:597326"/>
    </ligand>
</feature>
<evidence type="ECO:0000256" key="1">
    <source>
        <dbReference type="ARBA" id="ARBA00022642"/>
    </source>
</evidence>
<dbReference type="InterPro" id="IPR015421">
    <property type="entry name" value="PyrdxlP-dep_Trfase_major"/>
</dbReference>
<keyword evidence="1 4" id="KW-0662">Pyridine nucleotide biosynthesis</keyword>
<dbReference type="PIRSF" id="PIRSF038800">
    <property type="entry name" value="KYNU"/>
    <property type="match status" value="1"/>
</dbReference>
<comment type="catalytic activity">
    <reaction evidence="4 6">
        <text>L-kynurenine + H2O = anthranilate + L-alanine + H(+)</text>
        <dbReference type="Rhea" id="RHEA:16813"/>
        <dbReference type="ChEBI" id="CHEBI:15377"/>
        <dbReference type="ChEBI" id="CHEBI:15378"/>
        <dbReference type="ChEBI" id="CHEBI:16567"/>
        <dbReference type="ChEBI" id="CHEBI:57959"/>
        <dbReference type="ChEBI" id="CHEBI:57972"/>
        <dbReference type="EC" id="3.7.1.3"/>
    </reaction>
</comment>
<feature type="binding site" evidence="4">
    <location>
        <position position="235"/>
    </location>
    <ligand>
        <name>pyridoxal 5'-phosphate</name>
        <dbReference type="ChEBI" id="CHEBI:597326"/>
    </ligand>
</feature>
<keyword evidence="2 4" id="KW-0378">Hydrolase</keyword>
<organism evidence="7 8">
    <name type="scientific">Kitasatospora terrestris</name>
    <dbReference type="NCBI Taxonomy" id="258051"/>
    <lineage>
        <taxon>Bacteria</taxon>
        <taxon>Bacillati</taxon>
        <taxon>Actinomycetota</taxon>
        <taxon>Actinomycetes</taxon>
        <taxon>Kitasatosporales</taxon>
        <taxon>Streptomycetaceae</taxon>
        <taxon>Kitasatospora</taxon>
    </lineage>
</organism>
<dbReference type="Pfam" id="PF22580">
    <property type="entry name" value="KYNU_C"/>
    <property type="match status" value="1"/>
</dbReference>
<feature type="binding site" evidence="4">
    <location>
        <position position="213"/>
    </location>
    <ligand>
        <name>pyridoxal 5'-phosphate</name>
        <dbReference type="ChEBI" id="CHEBI:597326"/>
    </ligand>
</feature>
<feature type="binding site" evidence="4">
    <location>
        <position position="210"/>
    </location>
    <ligand>
        <name>pyridoxal 5'-phosphate</name>
        <dbReference type="ChEBI" id="CHEBI:597326"/>
    </ligand>
</feature>
<evidence type="ECO:0000313" key="7">
    <source>
        <dbReference type="EMBL" id="GAA4847068.1"/>
    </source>
</evidence>
<comment type="function">
    <text evidence="4 6">Catalyzes the cleavage of L-kynurenine (L-Kyn) and L-3-hydroxykynurenine (L-3OHKyn) into anthranilic acid (AA) and 3-hydroxyanthranilic acid (3-OHAA), respectively.</text>
</comment>
<dbReference type="SUPFAM" id="SSF53383">
    <property type="entry name" value="PLP-dependent transferases"/>
    <property type="match status" value="1"/>
</dbReference>
<dbReference type="InterPro" id="IPR010111">
    <property type="entry name" value="Kynureninase"/>
</dbReference>
<gene>
    <name evidence="4 7" type="primary">kynU</name>
    <name evidence="7" type="ORF">GCM10023235_24780</name>
</gene>
<comment type="cofactor">
    <cofactor evidence="4 6">
        <name>pyridoxal 5'-phosphate</name>
        <dbReference type="ChEBI" id="CHEBI:597326"/>
    </cofactor>
</comment>
<feature type="binding site" evidence="4">
    <location>
        <position position="112"/>
    </location>
    <ligand>
        <name>pyridoxal 5'-phosphate</name>
        <dbReference type="ChEBI" id="CHEBI:597326"/>
    </ligand>
</feature>
<feature type="modified residue" description="N6-(pyridoxal phosphate)lysine" evidence="4">
    <location>
        <position position="236"/>
    </location>
</feature>
<reference evidence="8" key="1">
    <citation type="journal article" date="2019" name="Int. J. Syst. Evol. Microbiol.">
        <title>The Global Catalogue of Microorganisms (GCM) 10K type strain sequencing project: providing services to taxonomists for standard genome sequencing and annotation.</title>
        <authorList>
            <consortium name="The Broad Institute Genomics Platform"/>
            <consortium name="The Broad Institute Genome Sequencing Center for Infectious Disease"/>
            <person name="Wu L."/>
            <person name="Ma J."/>
        </authorList>
    </citation>
    <scope>NUCLEOTIDE SEQUENCE [LARGE SCALE GENOMIC DNA]</scope>
    <source>
        <strain evidence="8">JCM 13006</strain>
    </source>
</reference>
<protein>
    <recommendedName>
        <fullName evidence="4 5">Kynureninase</fullName>
        <ecNumber evidence="4 5">3.7.1.3</ecNumber>
    </recommendedName>
    <alternativeName>
        <fullName evidence="4">L-kynurenine hydrolase</fullName>
    </alternativeName>
</protein>
<dbReference type="NCBIfam" id="TIGR01814">
    <property type="entry name" value="kynureninase"/>
    <property type="match status" value="1"/>
</dbReference>
<evidence type="ECO:0000256" key="3">
    <source>
        <dbReference type="ARBA" id="ARBA00022898"/>
    </source>
</evidence>
<keyword evidence="3 4" id="KW-0663">Pyridoxal phosphate</keyword>
<comment type="caution">
    <text evidence="4">Lacks conserved residue(s) required for the propagation of feature annotation.</text>
</comment>
<evidence type="ECO:0000313" key="8">
    <source>
        <dbReference type="Proteomes" id="UP001501752"/>
    </source>
</evidence>
<comment type="caution">
    <text evidence="7">The sequence shown here is derived from an EMBL/GenBank/DDBJ whole genome shotgun (WGS) entry which is preliminary data.</text>
</comment>
<accession>A0ABP9DLY7</accession>
<evidence type="ECO:0000256" key="2">
    <source>
        <dbReference type="ARBA" id="ARBA00022801"/>
    </source>
</evidence>
<name>A0ABP9DLY7_9ACTN</name>
<dbReference type="EC" id="3.7.1.3" evidence="4 5"/>
<proteinExistence type="inferred from homology"/>
<dbReference type="Gene3D" id="3.90.1150.10">
    <property type="entry name" value="Aspartate Aminotransferase, domain 1"/>
    <property type="match status" value="1"/>
</dbReference>
<keyword evidence="8" id="KW-1185">Reference proteome</keyword>
<comment type="pathway">
    <text evidence="4 6">Cofactor biosynthesis; NAD(+) biosynthesis; quinolinate from L-kynurenine: step 2/3.</text>
</comment>
<sequence length="421" mass="45401">MTQAPGTQAPRSRAARTREECAALDAADPLAALREEFTLPAGVLYLDGNSLGALPRRTPARVARMIEEEWGNGLIRSWNDAGWYELPRRLGDRLSPLLGAAPGQVVVCDSTSVNLFKVLGAALRLRPGRSAVLAERAAFPTDLYITEGVTSLFDGARAELLGSAAELDDRLGPDTAAVVLSHVDYRTGELLDMAAVTARVHAAGALMIWDVCHTAGAVPLAFDACDVDFAVGCGYKYLNGGPGAPAFLYAAERHHADARQPLSGWFGHARPFAFEPGYEPVADIGRFLTGTPPLLGMAALDASLDVWEKVDPAEVRAKSLSLTSLFMDLVEPLGLDVVTPRETDLRGSQVALRHEDGYAVVQALIERGVIGDFRAPDLVRFGFTPLYLSHTDVFDAARHLAEVLESGEWREERFTRRGAVT</sequence>
<dbReference type="PANTHER" id="PTHR14084:SF0">
    <property type="entry name" value="KYNURENINASE"/>
    <property type="match status" value="1"/>
</dbReference>
<dbReference type="RefSeq" id="WP_345696865.1">
    <property type="nucleotide sequence ID" value="NZ_BAABIS010000001.1"/>
</dbReference>
<feature type="binding site" evidence="4">
    <location>
        <begin position="139"/>
        <end position="142"/>
    </location>
    <ligand>
        <name>pyridoxal 5'-phosphate</name>
        <dbReference type="ChEBI" id="CHEBI:597326"/>
    </ligand>
</feature>
<dbReference type="EMBL" id="BAABIS010000001">
    <property type="protein sequence ID" value="GAA4847068.1"/>
    <property type="molecule type" value="Genomic_DNA"/>
</dbReference>
<dbReference type="InterPro" id="IPR015424">
    <property type="entry name" value="PyrdxlP-dep_Trfase"/>
</dbReference>
<dbReference type="InterPro" id="IPR015422">
    <property type="entry name" value="PyrdxlP-dep_Trfase_small"/>
</dbReference>
<feature type="binding site" evidence="4">
    <location>
        <position position="265"/>
    </location>
    <ligand>
        <name>pyridoxal 5'-phosphate</name>
        <dbReference type="ChEBI" id="CHEBI:597326"/>
    </ligand>
</feature>
<evidence type="ECO:0000256" key="4">
    <source>
        <dbReference type="HAMAP-Rule" id="MF_01970"/>
    </source>
</evidence>
<comment type="pathway">
    <text evidence="4 6">Amino-acid degradation; L-kynurenine degradation; L-alanine and anthranilate from L-kynurenine: step 1/1.</text>
</comment>
<evidence type="ECO:0000256" key="5">
    <source>
        <dbReference type="NCBIfam" id="TIGR01814"/>
    </source>
</evidence>
<evidence type="ECO:0000256" key="6">
    <source>
        <dbReference type="PIRNR" id="PIRNR038800"/>
    </source>
</evidence>
<comment type="similarity">
    <text evidence="4 6">Belongs to the kynureninase family.</text>
</comment>
<dbReference type="Proteomes" id="UP001501752">
    <property type="component" value="Unassembled WGS sequence"/>
</dbReference>
<comment type="catalytic activity">
    <reaction evidence="6">
        <text>3-hydroxy-L-kynurenine + H2O = 3-hydroxyanthranilate + L-alanine + H(+)</text>
        <dbReference type="Rhea" id="RHEA:25143"/>
        <dbReference type="ChEBI" id="CHEBI:15377"/>
        <dbReference type="ChEBI" id="CHEBI:15378"/>
        <dbReference type="ChEBI" id="CHEBI:36559"/>
        <dbReference type="ChEBI" id="CHEBI:57972"/>
        <dbReference type="ChEBI" id="CHEBI:58125"/>
        <dbReference type="EC" id="3.7.1.3"/>
    </reaction>
</comment>
<dbReference type="PANTHER" id="PTHR14084">
    <property type="entry name" value="KYNURENINASE"/>
    <property type="match status" value="1"/>
</dbReference>